<organism evidence="1 2">
    <name type="scientific">Plasmodium ovale wallikeri</name>
    <dbReference type="NCBI Taxonomy" id="864142"/>
    <lineage>
        <taxon>Eukaryota</taxon>
        <taxon>Sar</taxon>
        <taxon>Alveolata</taxon>
        <taxon>Apicomplexa</taxon>
        <taxon>Aconoidasida</taxon>
        <taxon>Haemosporida</taxon>
        <taxon>Plasmodiidae</taxon>
        <taxon>Plasmodium</taxon>
        <taxon>Plasmodium (Plasmodium)</taxon>
    </lineage>
</organism>
<sequence>MLPRYTCHFTALHIPCYRVAYPLLPRCLSRVTALHIPCYRVAYPVLPRCISPVTALLIPCYRVAYPVLSRRYSYSLLLPLTKNSVVSTHVEGYANHKLKNKMVIAHRNSEKPFWKP</sequence>
<keyword evidence="2" id="KW-1185">Reference proteome</keyword>
<gene>
    <name evidence="1" type="ORF">POVWA1_011400</name>
</gene>
<dbReference type="Proteomes" id="UP000078555">
    <property type="component" value="Unassembled WGS sequence"/>
</dbReference>
<protein>
    <submittedName>
        <fullName evidence="1">Uncharacterized protein</fullName>
    </submittedName>
</protein>
<evidence type="ECO:0000313" key="1">
    <source>
        <dbReference type="EMBL" id="SBT32303.1"/>
    </source>
</evidence>
<name>A0A1A8YL66_PLAOA</name>
<reference evidence="2" key="1">
    <citation type="submission" date="2016-05" db="EMBL/GenBank/DDBJ databases">
        <authorList>
            <person name="Naeem Raeece"/>
        </authorList>
    </citation>
    <scope>NUCLEOTIDE SEQUENCE [LARGE SCALE GENOMIC DNA]</scope>
</reference>
<evidence type="ECO:0000313" key="2">
    <source>
        <dbReference type="Proteomes" id="UP000078555"/>
    </source>
</evidence>
<dbReference type="AlphaFoldDB" id="A0A1A8YL66"/>
<dbReference type="EMBL" id="FLRD01000036">
    <property type="protein sequence ID" value="SBT32303.1"/>
    <property type="molecule type" value="Genomic_DNA"/>
</dbReference>
<proteinExistence type="predicted"/>
<accession>A0A1A8YL66</accession>